<dbReference type="PANTHER" id="PTHR48060:SF21">
    <property type="entry name" value="L DOMAIN-LIKE PROTEIN"/>
    <property type="match status" value="1"/>
</dbReference>
<keyword evidence="5" id="KW-1185">Reference proteome</keyword>
<dbReference type="InterPro" id="IPR001611">
    <property type="entry name" value="Leu-rich_rpt"/>
</dbReference>
<dbReference type="Pfam" id="PF00560">
    <property type="entry name" value="LRR_1"/>
    <property type="match status" value="1"/>
</dbReference>
<name>A0A9K3CS39_9EUKA</name>
<feature type="domain" description="Leucine-rich repeat-containing N-terminal plant-type" evidence="3">
    <location>
        <begin position="19"/>
        <end position="57"/>
    </location>
</feature>
<organism evidence="4 5">
    <name type="scientific">Kipferlia bialata</name>
    <dbReference type="NCBI Taxonomy" id="797122"/>
    <lineage>
        <taxon>Eukaryota</taxon>
        <taxon>Metamonada</taxon>
        <taxon>Carpediemonas-like organisms</taxon>
        <taxon>Kipferlia</taxon>
    </lineage>
</organism>
<dbReference type="Proteomes" id="UP000265618">
    <property type="component" value="Unassembled WGS sequence"/>
</dbReference>
<evidence type="ECO:0000256" key="2">
    <source>
        <dbReference type="SAM" id="SignalP"/>
    </source>
</evidence>
<accession>A0A9K3CS39</accession>
<dbReference type="EMBL" id="BDIP01000646">
    <property type="protein sequence ID" value="GIQ82284.1"/>
    <property type="molecule type" value="Genomic_DNA"/>
</dbReference>
<dbReference type="Gene3D" id="3.80.10.10">
    <property type="entry name" value="Ribonuclease Inhibitor"/>
    <property type="match status" value="1"/>
</dbReference>
<feature type="chain" id="PRO_5039952343" description="Leucine-rich repeat-containing N-terminal plant-type domain-containing protein" evidence="2">
    <location>
        <begin position="17"/>
        <end position="280"/>
    </location>
</feature>
<gene>
    <name evidence="4" type="ORF">KIPB_003391</name>
</gene>
<dbReference type="PANTHER" id="PTHR48060">
    <property type="entry name" value="DNA DAMAGE-REPAIR/TOLERATION PROTEIN DRT100"/>
    <property type="match status" value="1"/>
</dbReference>
<sequence>MLLLALIGCLVGIALAQCPSERDVLTELYYATDGDMWTKSTNWLSDVDICDWTGVQCKRGFVQVLNMQDFGMYGTIPDTISCLTSLQTVTLNDNDIEGFPTALCGATELKSLNLGNNLLSGEIPTCVDQMEYIRVFDVVSNLLSGSVPVEFLELEFLQTLSVQCNADIDCDLPPHDFNYNCGTLGYDCTTPIPPDDDDIIECDPCVEVEECGTYCAVDDDGNLVDPPIGSAAPFHCLSDCESVCLSLCPLMCECQGVGCLCVDQCEDACLGRCVELCAQP</sequence>
<dbReference type="InterPro" id="IPR032675">
    <property type="entry name" value="LRR_dom_sf"/>
</dbReference>
<evidence type="ECO:0000313" key="4">
    <source>
        <dbReference type="EMBL" id="GIQ82284.1"/>
    </source>
</evidence>
<keyword evidence="1 2" id="KW-0732">Signal</keyword>
<evidence type="ECO:0000313" key="5">
    <source>
        <dbReference type="Proteomes" id="UP000265618"/>
    </source>
</evidence>
<comment type="caution">
    <text evidence="4">The sequence shown here is derived from an EMBL/GenBank/DDBJ whole genome shotgun (WGS) entry which is preliminary data.</text>
</comment>
<dbReference type="SUPFAM" id="SSF52058">
    <property type="entry name" value="L domain-like"/>
    <property type="match status" value="1"/>
</dbReference>
<proteinExistence type="predicted"/>
<feature type="signal peptide" evidence="2">
    <location>
        <begin position="1"/>
        <end position="16"/>
    </location>
</feature>
<dbReference type="InterPro" id="IPR053211">
    <property type="entry name" value="DNA_repair-toleration"/>
</dbReference>
<reference evidence="4 5" key="1">
    <citation type="journal article" date="2018" name="PLoS ONE">
        <title>The draft genome of Kipferlia bialata reveals reductive genome evolution in fornicate parasites.</title>
        <authorList>
            <person name="Tanifuji G."/>
            <person name="Takabayashi S."/>
            <person name="Kume K."/>
            <person name="Takagi M."/>
            <person name="Nakayama T."/>
            <person name="Kamikawa R."/>
            <person name="Inagaki Y."/>
            <person name="Hashimoto T."/>
        </authorList>
    </citation>
    <scope>NUCLEOTIDE SEQUENCE [LARGE SCALE GENOMIC DNA]</scope>
    <source>
        <strain evidence="4">NY0173</strain>
    </source>
</reference>
<dbReference type="OrthoDB" id="687555at2759"/>
<evidence type="ECO:0000256" key="1">
    <source>
        <dbReference type="ARBA" id="ARBA00022729"/>
    </source>
</evidence>
<protein>
    <recommendedName>
        <fullName evidence="3">Leucine-rich repeat-containing N-terminal plant-type domain-containing protein</fullName>
    </recommendedName>
</protein>
<dbReference type="InterPro" id="IPR013210">
    <property type="entry name" value="LRR_N_plant-typ"/>
</dbReference>
<dbReference type="AlphaFoldDB" id="A0A9K3CS39"/>
<dbReference type="Pfam" id="PF08263">
    <property type="entry name" value="LRRNT_2"/>
    <property type="match status" value="1"/>
</dbReference>
<evidence type="ECO:0000259" key="3">
    <source>
        <dbReference type="Pfam" id="PF08263"/>
    </source>
</evidence>